<accession>A0AAV1JHR1</accession>
<sequence>MANRMKPKVTLTRLRSMGAARGTGALLQLNKSLQKYRLTRLHFRNKTTKHLARTRQETSVHRGVARSVKQKTARGAGGVSSPQERLAAPSSGRARLVSGCGREHYHC</sequence>
<dbReference type="Proteomes" id="UP001497472">
    <property type="component" value="Unassembled WGS sequence"/>
</dbReference>
<organism evidence="2 3">
    <name type="scientific">Leptosia nina</name>
    <dbReference type="NCBI Taxonomy" id="320188"/>
    <lineage>
        <taxon>Eukaryota</taxon>
        <taxon>Metazoa</taxon>
        <taxon>Ecdysozoa</taxon>
        <taxon>Arthropoda</taxon>
        <taxon>Hexapoda</taxon>
        <taxon>Insecta</taxon>
        <taxon>Pterygota</taxon>
        <taxon>Neoptera</taxon>
        <taxon>Endopterygota</taxon>
        <taxon>Lepidoptera</taxon>
        <taxon>Glossata</taxon>
        <taxon>Ditrysia</taxon>
        <taxon>Papilionoidea</taxon>
        <taxon>Pieridae</taxon>
        <taxon>Pierinae</taxon>
        <taxon>Leptosia</taxon>
    </lineage>
</organism>
<dbReference type="EMBL" id="CAVLEF010000010">
    <property type="protein sequence ID" value="CAK1548186.1"/>
    <property type="molecule type" value="Genomic_DNA"/>
</dbReference>
<name>A0AAV1JHR1_9NEOP</name>
<evidence type="ECO:0000256" key="1">
    <source>
        <dbReference type="SAM" id="MobiDB-lite"/>
    </source>
</evidence>
<feature type="region of interest" description="Disordered" evidence="1">
    <location>
        <begin position="50"/>
        <end position="94"/>
    </location>
</feature>
<comment type="caution">
    <text evidence="2">The sequence shown here is derived from an EMBL/GenBank/DDBJ whole genome shotgun (WGS) entry which is preliminary data.</text>
</comment>
<evidence type="ECO:0000313" key="2">
    <source>
        <dbReference type="EMBL" id="CAK1548186.1"/>
    </source>
</evidence>
<keyword evidence="3" id="KW-1185">Reference proteome</keyword>
<reference evidence="2 3" key="1">
    <citation type="submission" date="2023-11" db="EMBL/GenBank/DDBJ databases">
        <authorList>
            <person name="Okamura Y."/>
        </authorList>
    </citation>
    <scope>NUCLEOTIDE SEQUENCE [LARGE SCALE GENOMIC DNA]</scope>
</reference>
<dbReference type="AlphaFoldDB" id="A0AAV1JHR1"/>
<proteinExistence type="predicted"/>
<evidence type="ECO:0000313" key="3">
    <source>
        <dbReference type="Proteomes" id="UP001497472"/>
    </source>
</evidence>
<protein>
    <submittedName>
        <fullName evidence="2">Uncharacterized protein</fullName>
    </submittedName>
</protein>
<gene>
    <name evidence="2" type="ORF">LNINA_LOCUS7604</name>
</gene>